<dbReference type="GO" id="GO:0008864">
    <property type="term" value="F:formyltetrahydrofolate deformylase activity"/>
    <property type="evidence" value="ECO:0007669"/>
    <property type="project" value="InterPro"/>
</dbReference>
<keyword evidence="2" id="KW-1185">Reference proteome</keyword>
<reference evidence="1" key="1">
    <citation type="journal article" date="2023" name="Science">
        <title>Elucidation of the pathway for biosynthesis of saponin adjuvants from the soapbark tree.</title>
        <authorList>
            <person name="Reed J."/>
            <person name="Orme A."/>
            <person name="El-Demerdash A."/>
            <person name="Owen C."/>
            <person name="Martin L.B.B."/>
            <person name="Misra R.C."/>
            <person name="Kikuchi S."/>
            <person name="Rejzek M."/>
            <person name="Martin A.C."/>
            <person name="Harkess A."/>
            <person name="Leebens-Mack J."/>
            <person name="Louveau T."/>
            <person name="Stephenson M.J."/>
            <person name="Osbourn A."/>
        </authorList>
    </citation>
    <scope>NUCLEOTIDE SEQUENCE</scope>
    <source>
        <strain evidence="1">S10</strain>
    </source>
</reference>
<accession>A0AAD7L797</accession>
<organism evidence="1 2">
    <name type="scientific">Quillaja saponaria</name>
    <name type="common">Soap bark tree</name>
    <dbReference type="NCBI Taxonomy" id="32244"/>
    <lineage>
        <taxon>Eukaryota</taxon>
        <taxon>Viridiplantae</taxon>
        <taxon>Streptophyta</taxon>
        <taxon>Embryophyta</taxon>
        <taxon>Tracheophyta</taxon>
        <taxon>Spermatophyta</taxon>
        <taxon>Magnoliopsida</taxon>
        <taxon>eudicotyledons</taxon>
        <taxon>Gunneridae</taxon>
        <taxon>Pentapetalae</taxon>
        <taxon>rosids</taxon>
        <taxon>fabids</taxon>
        <taxon>Fabales</taxon>
        <taxon>Quillajaceae</taxon>
        <taxon>Quillaja</taxon>
    </lineage>
</organism>
<evidence type="ECO:0000313" key="2">
    <source>
        <dbReference type="Proteomes" id="UP001163823"/>
    </source>
</evidence>
<name>A0AAD7L797_QUISA</name>
<evidence type="ECO:0000313" key="1">
    <source>
        <dbReference type="EMBL" id="KAJ7952523.1"/>
    </source>
</evidence>
<dbReference type="EMBL" id="JARAOO010000010">
    <property type="protein sequence ID" value="KAJ7952523.1"/>
    <property type="molecule type" value="Genomic_DNA"/>
</dbReference>
<sequence>MIRIRRLSSSLPQGIGFANRSITSLKFTDGSPGSSTAPTLTHGIHVFQCPPKLSDCIACRGGNILGADVFVPGKKNVFYSRSDFVFDPIKWPRGQMDEDFLKLSETFNAIRSVVRVPSLDPKYKIAVLASKQDHCPG</sequence>
<dbReference type="KEGG" id="qsa:O6P43_024354"/>
<dbReference type="PANTHER" id="PTHR42706:SF1">
    <property type="entry name" value="FORMYLTETRAHYDROFOLATE DEFORMYLASE 2, MITOCHONDRIAL"/>
    <property type="match status" value="1"/>
</dbReference>
<comment type="caution">
    <text evidence="1">The sequence shown here is derived from an EMBL/GenBank/DDBJ whole genome shotgun (WGS) entry which is preliminary data.</text>
</comment>
<dbReference type="InterPro" id="IPR004810">
    <property type="entry name" value="PurU"/>
</dbReference>
<dbReference type="AlphaFoldDB" id="A0AAD7L797"/>
<dbReference type="GO" id="GO:0006189">
    <property type="term" value="P:'de novo' IMP biosynthetic process"/>
    <property type="evidence" value="ECO:0007669"/>
    <property type="project" value="InterPro"/>
</dbReference>
<protein>
    <submittedName>
        <fullName evidence="1">Formyltetrahydrofolate deformylase</fullName>
    </submittedName>
</protein>
<proteinExistence type="predicted"/>
<dbReference type="PANTHER" id="PTHR42706">
    <property type="entry name" value="FORMYLTETRAHYDROFOLATE DEFORMYLASE"/>
    <property type="match status" value="1"/>
</dbReference>
<gene>
    <name evidence="1" type="ORF">O6P43_024354</name>
</gene>
<dbReference type="Proteomes" id="UP001163823">
    <property type="component" value="Chromosome 10"/>
</dbReference>